<dbReference type="EMBL" id="JAKKPZ010000021">
    <property type="protein sequence ID" value="KAI1711639.1"/>
    <property type="molecule type" value="Genomic_DNA"/>
</dbReference>
<sequence>MLRTTLLIFLLYAISIVSSTYDYIVVGKVTGLVPAGTTIHQKYKTQLTSLKPGMYKFDVDQPGWKKTESIEMDNLNPPEVKQSVPKLAAALSQHSDHAAMHPVESIQLQEMKTGSHRNNHLD</sequence>
<protein>
    <submittedName>
        <fullName evidence="2">Uncharacterized protein</fullName>
    </submittedName>
</protein>
<keyword evidence="3" id="KW-1185">Reference proteome</keyword>
<accession>A0AAD4N1E0</accession>
<gene>
    <name evidence="2" type="ORF">DdX_10101</name>
</gene>
<name>A0AAD4N1E0_9BILA</name>
<feature type="signal peptide" evidence="1">
    <location>
        <begin position="1"/>
        <end position="19"/>
    </location>
</feature>
<comment type="caution">
    <text evidence="2">The sequence shown here is derived from an EMBL/GenBank/DDBJ whole genome shotgun (WGS) entry which is preliminary data.</text>
</comment>
<evidence type="ECO:0000256" key="1">
    <source>
        <dbReference type="SAM" id="SignalP"/>
    </source>
</evidence>
<evidence type="ECO:0000313" key="3">
    <source>
        <dbReference type="Proteomes" id="UP001201812"/>
    </source>
</evidence>
<dbReference type="AlphaFoldDB" id="A0AAD4N1E0"/>
<reference evidence="2" key="1">
    <citation type="submission" date="2022-01" db="EMBL/GenBank/DDBJ databases">
        <title>Genome Sequence Resource for Two Populations of Ditylenchus destructor, the Migratory Endoparasitic Phytonematode.</title>
        <authorList>
            <person name="Zhang H."/>
            <person name="Lin R."/>
            <person name="Xie B."/>
        </authorList>
    </citation>
    <scope>NUCLEOTIDE SEQUENCE</scope>
    <source>
        <strain evidence="2">BazhouSP</strain>
    </source>
</reference>
<dbReference type="Proteomes" id="UP001201812">
    <property type="component" value="Unassembled WGS sequence"/>
</dbReference>
<feature type="chain" id="PRO_5042174697" evidence="1">
    <location>
        <begin position="20"/>
        <end position="122"/>
    </location>
</feature>
<organism evidence="2 3">
    <name type="scientific">Ditylenchus destructor</name>
    <dbReference type="NCBI Taxonomy" id="166010"/>
    <lineage>
        <taxon>Eukaryota</taxon>
        <taxon>Metazoa</taxon>
        <taxon>Ecdysozoa</taxon>
        <taxon>Nematoda</taxon>
        <taxon>Chromadorea</taxon>
        <taxon>Rhabditida</taxon>
        <taxon>Tylenchina</taxon>
        <taxon>Tylenchomorpha</taxon>
        <taxon>Sphaerularioidea</taxon>
        <taxon>Anguinidae</taxon>
        <taxon>Anguininae</taxon>
        <taxon>Ditylenchus</taxon>
    </lineage>
</organism>
<keyword evidence="1" id="KW-0732">Signal</keyword>
<proteinExistence type="predicted"/>
<evidence type="ECO:0000313" key="2">
    <source>
        <dbReference type="EMBL" id="KAI1711639.1"/>
    </source>
</evidence>